<dbReference type="PANTHER" id="PTHR12265">
    <property type="entry name" value="TRANSMEMBRANE PROTEIN 53"/>
    <property type="match status" value="1"/>
</dbReference>
<evidence type="ECO:0000256" key="1">
    <source>
        <dbReference type="SAM" id="MobiDB-lite"/>
    </source>
</evidence>
<evidence type="ECO:0000256" key="2">
    <source>
        <dbReference type="SAM" id="Phobius"/>
    </source>
</evidence>
<keyword evidence="2" id="KW-1133">Transmembrane helix</keyword>
<dbReference type="PANTHER" id="PTHR12265:SF36">
    <property type="entry name" value="P450, PUTATIVE (EUROFUNG)-RELATED"/>
    <property type="match status" value="1"/>
</dbReference>
<evidence type="ECO:0000313" key="3">
    <source>
        <dbReference type="EMBL" id="KZF25114.1"/>
    </source>
</evidence>
<accession>A0A165IMM7</accession>
<keyword evidence="2" id="KW-0472">Membrane</keyword>
<dbReference type="Pfam" id="PF05705">
    <property type="entry name" value="DUF829"/>
    <property type="match status" value="2"/>
</dbReference>
<dbReference type="InParanoid" id="A0A165IMM7"/>
<feature type="transmembrane region" description="Helical" evidence="2">
    <location>
        <begin position="267"/>
        <end position="287"/>
    </location>
</feature>
<feature type="region of interest" description="Disordered" evidence="1">
    <location>
        <begin position="368"/>
        <end position="395"/>
    </location>
</feature>
<evidence type="ECO:0000313" key="4">
    <source>
        <dbReference type="Proteomes" id="UP000076632"/>
    </source>
</evidence>
<dbReference type="RefSeq" id="XP_018190669.1">
    <property type="nucleotide sequence ID" value="XM_018336775.1"/>
</dbReference>
<keyword evidence="2" id="KW-0812">Transmembrane</keyword>
<dbReference type="InterPro" id="IPR008547">
    <property type="entry name" value="DUF829_TMEM53"/>
</dbReference>
<feature type="compositionally biased region" description="Low complexity" evidence="1">
    <location>
        <begin position="139"/>
        <end position="151"/>
    </location>
</feature>
<dbReference type="Proteomes" id="UP000076632">
    <property type="component" value="Unassembled WGS sequence"/>
</dbReference>
<protein>
    <submittedName>
        <fullName evidence="3">Uncharacterized protein</fullName>
    </submittedName>
</protein>
<name>A0A165IMM7_XYLHT</name>
<keyword evidence="4" id="KW-1185">Reference proteome</keyword>
<feature type="compositionally biased region" description="Low complexity" evidence="1">
    <location>
        <begin position="158"/>
        <end position="191"/>
    </location>
</feature>
<dbReference type="EMBL" id="KV407455">
    <property type="protein sequence ID" value="KZF25114.1"/>
    <property type="molecule type" value="Genomic_DNA"/>
</dbReference>
<sequence length="395" mass="43260">MTHLEQENYLGSFSKLNSQVSLYKSADRSARKNDRVSASRSASTAYYETPTLVVLCTWLFAASKHIVKYAQLYQTRLSHAEILLVRPVPGDMIWTSDTTQLRNLEPAVSVIQHFLECIPGPTATRTTTTTTIPRTIATTTFTTSIPSPTNTKNRQDVQYGQQKQGQYGQYGQQKQGQQKEGQINQGQYGQGQQNQQNNYELVMHAFSNAGGHAAVQLAEAFSKQQGYALPMTALILDSCPGHASAFLSANALISALPKKKNKKKIDVVVKILGTLLIYVIVGVVAALDALQVSENVISKTRRVLNAPESGFVVGCNPNPKYLNPVPVPVSRVYLYSKADTMVPWRDVLMHAEEARDVLARFHGEGGGGQGLGQGQDQSGQNVGDDSSAAFRRDIW</sequence>
<dbReference type="AlphaFoldDB" id="A0A165IMM7"/>
<dbReference type="OrthoDB" id="77878at2759"/>
<gene>
    <name evidence="3" type="ORF">L228DRAFT_62276</name>
</gene>
<organism evidence="3 4">
    <name type="scientific">Xylona heveae (strain CBS 132557 / TC161)</name>
    <dbReference type="NCBI Taxonomy" id="1328760"/>
    <lineage>
        <taxon>Eukaryota</taxon>
        <taxon>Fungi</taxon>
        <taxon>Dikarya</taxon>
        <taxon>Ascomycota</taxon>
        <taxon>Pezizomycotina</taxon>
        <taxon>Xylonomycetes</taxon>
        <taxon>Xylonales</taxon>
        <taxon>Xylonaceae</taxon>
        <taxon>Xylona</taxon>
    </lineage>
</organism>
<reference evidence="3 4" key="1">
    <citation type="journal article" date="2016" name="Fungal Biol.">
        <title>The genome of Xylona heveae provides a window into fungal endophytism.</title>
        <authorList>
            <person name="Gazis R."/>
            <person name="Kuo A."/>
            <person name="Riley R."/>
            <person name="LaButti K."/>
            <person name="Lipzen A."/>
            <person name="Lin J."/>
            <person name="Amirebrahimi M."/>
            <person name="Hesse C.N."/>
            <person name="Spatafora J.W."/>
            <person name="Henrissat B."/>
            <person name="Hainaut M."/>
            <person name="Grigoriev I.V."/>
            <person name="Hibbett D.S."/>
        </authorList>
    </citation>
    <scope>NUCLEOTIDE SEQUENCE [LARGE SCALE GENOMIC DNA]</scope>
    <source>
        <strain evidence="3 4">TC161</strain>
    </source>
</reference>
<feature type="region of interest" description="Disordered" evidence="1">
    <location>
        <begin position="139"/>
        <end position="191"/>
    </location>
</feature>
<dbReference type="GeneID" id="28901912"/>
<proteinExistence type="predicted"/>